<dbReference type="AlphaFoldDB" id="A0A194RF91"/>
<feature type="domain" description="Glucose-methanol-choline oxidoreductase N-terminal" evidence="4">
    <location>
        <begin position="279"/>
        <end position="302"/>
    </location>
</feature>
<keyword evidence="2" id="KW-0274">FAD</keyword>
<name>A0A194RF91_PAPMA</name>
<proteinExistence type="inferred from homology"/>
<dbReference type="SUPFAM" id="SSF51905">
    <property type="entry name" value="FAD/NAD(P)-binding domain"/>
    <property type="match status" value="1"/>
</dbReference>
<feature type="chain" id="PRO_5008265155" evidence="3">
    <location>
        <begin position="18"/>
        <end position="767"/>
    </location>
</feature>
<dbReference type="EMBL" id="KQ460323">
    <property type="protein sequence ID" value="KPJ15970.1"/>
    <property type="molecule type" value="Genomic_DNA"/>
</dbReference>
<sequence length="767" mass="85380">MLLKLFIVLSIVSRTYLTSTDEEVIVETVNSDEENIVDNVNNENIVPIDVIRTLPRNNNYEIPVISTHFNRREERSQFNNPIIELIANVIGTQSGSKPTDFFAFLQDQYPLPGEYKSDMNNENIVPIDVLTLPRNNNYEIPVINTHFNRREERSQFNNPIIDLIANVIGTQSGSKPTDFFAFLQDQYPLPGGLQSPLPQYDFVIVGAGSAGCTLASRLTENRNVTVLLIETGKPEMLLTDVPAIAPYFQATPYVWHYYMEPQPGVCLGMENGRCFWPRGNAVGGSSVINYMIYTRGRPEEWDRIAAAGNYGWSHNEVLEYYKKSERAKLDGYEKNPYRNRDGVLPVEFVPIKTKLLKAFLEAGRILGHPTVDYNAPEKIGFGKVQVTMSMGRRFSAAKTFLHTHKKRPNLHILPETRATKILIDPQTKTAYGVEYVRNNVLHRVTVRKEVILSAGPIASPQLLMLSGVGSKDHLKSVGINVIKDLPVGKSLYDHICFPGLIFTVNQTNISFLESQASDVNTVVQWLKNGDSAVSSPGGVEGIGYIKTPISDDPELVPDIELISIGGSIVSDGGPGGSKAVRKGMRITDNVFNNAFGPIDNTNTWSAFPMLLKPKSVGYLELKDSNPFSHPKMYGNYLTDPRDVATFIAAIRHVQELTATEPFQKYGTKLYPANYPTCSSLQFDSDEYWECAVRTLTATLHHQIATTRMGPQSDPLAVVDPELRVHGLKRLRVVDTGIIPVPISAHTNAPGIMIGEKAADMIKQTWNL</sequence>
<evidence type="ECO:0000256" key="1">
    <source>
        <dbReference type="ARBA" id="ARBA00010790"/>
    </source>
</evidence>
<dbReference type="Gene3D" id="3.50.50.60">
    <property type="entry name" value="FAD/NAD(P)-binding domain"/>
    <property type="match status" value="1"/>
</dbReference>
<evidence type="ECO:0000259" key="4">
    <source>
        <dbReference type="PROSITE" id="PS00623"/>
    </source>
</evidence>
<evidence type="ECO:0000313" key="7">
    <source>
        <dbReference type="Proteomes" id="UP000053240"/>
    </source>
</evidence>
<dbReference type="SUPFAM" id="SSF54373">
    <property type="entry name" value="FAD-linked reductases, C-terminal domain"/>
    <property type="match status" value="1"/>
</dbReference>
<dbReference type="Gene3D" id="3.30.560.10">
    <property type="entry name" value="Glucose Oxidase, domain 3"/>
    <property type="match status" value="1"/>
</dbReference>
<gene>
    <name evidence="6" type="ORF">RR48_10016</name>
</gene>
<dbReference type="InParanoid" id="A0A194RF91"/>
<evidence type="ECO:0000256" key="2">
    <source>
        <dbReference type="RuleBase" id="RU003968"/>
    </source>
</evidence>
<dbReference type="GO" id="GO:0016614">
    <property type="term" value="F:oxidoreductase activity, acting on CH-OH group of donors"/>
    <property type="evidence" value="ECO:0007669"/>
    <property type="project" value="InterPro"/>
</dbReference>
<dbReference type="Proteomes" id="UP000053240">
    <property type="component" value="Unassembled WGS sequence"/>
</dbReference>
<keyword evidence="7" id="KW-1185">Reference proteome</keyword>
<dbReference type="FunCoup" id="A0A194RF91">
    <property type="interactions" value="27"/>
</dbReference>
<dbReference type="GO" id="GO:0050660">
    <property type="term" value="F:flavin adenine dinucleotide binding"/>
    <property type="evidence" value="ECO:0007669"/>
    <property type="project" value="InterPro"/>
</dbReference>
<evidence type="ECO:0000256" key="3">
    <source>
        <dbReference type="SAM" id="SignalP"/>
    </source>
</evidence>
<dbReference type="InterPro" id="IPR036188">
    <property type="entry name" value="FAD/NAD-bd_sf"/>
</dbReference>
<organism evidence="6 7">
    <name type="scientific">Papilio machaon</name>
    <name type="common">Old World swallowtail butterfly</name>
    <dbReference type="NCBI Taxonomy" id="76193"/>
    <lineage>
        <taxon>Eukaryota</taxon>
        <taxon>Metazoa</taxon>
        <taxon>Ecdysozoa</taxon>
        <taxon>Arthropoda</taxon>
        <taxon>Hexapoda</taxon>
        <taxon>Insecta</taxon>
        <taxon>Pterygota</taxon>
        <taxon>Neoptera</taxon>
        <taxon>Endopterygota</taxon>
        <taxon>Lepidoptera</taxon>
        <taxon>Glossata</taxon>
        <taxon>Ditrysia</taxon>
        <taxon>Papilionoidea</taxon>
        <taxon>Papilionidae</taxon>
        <taxon>Papilioninae</taxon>
        <taxon>Papilio</taxon>
    </lineage>
</organism>
<dbReference type="InterPro" id="IPR000172">
    <property type="entry name" value="GMC_OxRdtase_N"/>
</dbReference>
<dbReference type="PROSITE" id="PS00623">
    <property type="entry name" value="GMC_OXRED_1"/>
    <property type="match status" value="1"/>
</dbReference>
<comment type="similarity">
    <text evidence="1 2">Belongs to the GMC oxidoreductase family.</text>
</comment>
<dbReference type="InterPro" id="IPR012132">
    <property type="entry name" value="GMC_OxRdtase"/>
</dbReference>
<dbReference type="Pfam" id="PF00732">
    <property type="entry name" value="GMC_oxred_N"/>
    <property type="match status" value="1"/>
</dbReference>
<keyword evidence="2" id="KW-0285">Flavoprotein</keyword>
<feature type="signal peptide" evidence="3">
    <location>
        <begin position="1"/>
        <end position="17"/>
    </location>
</feature>
<dbReference type="PANTHER" id="PTHR11552">
    <property type="entry name" value="GLUCOSE-METHANOL-CHOLINE GMC OXIDOREDUCTASE"/>
    <property type="match status" value="1"/>
</dbReference>
<evidence type="ECO:0000259" key="5">
    <source>
        <dbReference type="PROSITE" id="PS00624"/>
    </source>
</evidence>
<dbReference type="STRING" id="76193.A0A194RF91"/>
<reference evidence="6 7" key="1">
    <citation type="journal article" date="2015" name="Nat. Commun.">
        <title>Outbred genome sequencing and CRISPR/Cas9 gene editing in butterflies.</title>
        <authorList>
            <person name="Li X."/>
            <person name="Fan D."/>
            <person name="Zhang W."/>
            <person name="Liu G."/>
            <person name="Zhang L."/>
            <person name="Zhao L."/>
            <person name="Fang X."/>
            <person name="Chen L."/>
            <person name="Dong Y."/>
            <person name="Chen Y."/>
            <person name="Ding Y."/>
            <person name="Zhao R."/>
            <person name="Feng M."/>
            <person name="Zhu Y."/>
            <person name="Feng Y."/>
            <person name="Jiang X."/>
            <person name="Zhu D."/>
            <person name="Xiang H."/>
            <person name="Feng X."/>
            <person name="Li S."/>
            <person name="Wang J."/>
            <person name="Zhang G."/>
            <person name="Kronforst M.R."/>
            <person name="Wang W."/>
        </authorList>
    </citation>
    <scope>NUCLEOTIDE SEQUENCE [LARGE SCALE GENOMIC DNA]</scope>
    <source>
        <strain evidence="6">Ya'a_city_454_Pm</strain>
        <tissue evidence="6">Whole body</tissue>
    </source>
</reference>
<dbReference type="PROSITE" id="PS00624">
    <property type="entry name" value="GMC_OXRED_2"/>
    <property type="match status" value="1"/>
</dbReference>
<keyword evidence="3" id="KW-0732">Signal</keyword>
<feature type="domain" description="Glucose-methanol-choline oxidoreductase N-terminal" evidence="5">
    <location>
        <begin position="455"/>
        <end position="469"/>
    </location>
</feature>
<dbReference type="PANTHER" id="PTHR11552:SF208">
    <property type="entry name" value="RE36204P-RELATED"/>
    <property type="match status" value="1"/>
</dbReference>
<evidence type="ECO:0000313" key="6">
    <source>
        <dbReference type="EMBL" id="KPJ15970.1"/>
    </source>
</evidence>
<protein>
    <submittedName>
        <fullName evidence="6">Glucose dehydrogenase [acceptor]</fullName>
    </submittedName>
</protein>
<accession>A0A194RF91</accession>
<dbReference type="InterPro" id="IPR007867">
    <property type="entry name" value="GMC_OxRtase_C"/>
</dbReference>
<dbReference type="Pfam" id="PF05199">
    <property type="entry name" value="GMC_oxred_C"/>
    <property type="match status" value="1"/>
</dbReference>